<dbReference type="Pfam" id="PF05189">
    <property type="entry name" value="RTC_insert"/>
    <property type="match status" value="1"/>
</dbReference>
<dbReference type="HOGENOM" id="CLU_027882_0_0_7"/>
<dbReference type="GO" id="GO:0005737">
    <property type="term" value="C:cytoplasm"/>
    <property type="evidence" value="ECO:0007669"/>
    <property type="project" value="UniProtKB-SubCell"/>
</dbReference>
<dbReference type="SUPFAM" id="SSF55205">
    <property type="entry name" value="EPT/RTPC-like"/>
    <property type="match status" value="2"/>
</dbReference>
<keyword evidence="5" id="KW-0963">Cytoplasm</keyword>
<protein>
    <recommendedName>
        <fullName evidence="5 6">RNA 3'-terminal phosphate cyclase</fullName>
        <shortName evidence="5">RNA cyclase</shortName>
        <shortName evidence="5">RNA-3'-phosphate cyclase</shortName>
        <ecNumber evidence="5 6">6.5.1.4</ecNumber>
    </recommendedName>
</protein>
<dbReference type="InterPro" id="IPR013791">
    <property type="entry name" value="RNA3'-term_phos_cycl_insert"/>
</dbReference>
<keyword evidence="3 5" id="KW-0547">Nucleotide-binding</keyword>
<dbReference type="GO" id="GO:0005524">
    <property type="term" value="F:ATP binding"/>
    <property type="evidence" value="ECO:0007669"/>
    <property type="project" value="UniProtKB-KW"/>
</dbReference>
<evidence type="ECO:0000256" key="3">
    <source>
        <dbReference type="ARBA" id="ARBA00022741"/>
    </source>
</evidence>
<dbReference type="PANTHER" id="PTHR11096:SF0">
    <property type="entry name" value="RNA 3'-TERMINAL PHOSPHATE CYCLASE"/>
    <property type="match status" value="1"/>
</dbReference>
<evidence type="ECO:0000256" key="6">
    <source>
        <dbReference type="NCBIfam" id="TIGR03399"/>
    </source>
</evidence>
<dbReference type="SUPFAM" id="SSF52913">
    <property type="entry name" value="RNA 3'-terminal phosphate cyclase, RPTC, insert domain"/>
    <property type="match status" value="1"/>
</dbReference>
<dbReference type="Gene3D" id="3.30.360.20">
    <property type="entry name" value="RNA 3'-terminal phosphate cyclase, insert domain"/>
    <property type="match status" value="1"/>
</dbReference>
<gene>
    <name evidence="5" type="primary">rtcA</name>
    <name evidence="9" type="ordered locus">Sfum_2542</name>
</gene>
<evidence type="ECO:0000313" key="10">
    <source>
        <dbReference type="Proteomes" id="UP000001784"/>
    </source>
</evidence>
<dbReference type="eggNOG" id="COG0430">
    <property type="taxonomic scope" value="Bacteria"/>
</dbReference>
<evidence type="ECO:0000313" key="9">
    <source>
        <dbReference type="EMBL" id="ABK18220.1"/>
    </source>
</evidence>
<dbReference type="NCBIfam" id="TIGR03399">
    <property type="entry name" value="RNA_3prim_cycl"/>
    <property type="match status" value="1"/>
</dbReference>
<proteinExistence type="inferred from homology"/>
<dbReference type="InterPro" id="IPR037136">
    <property type="entry name" value="RNA3'_phos_cyclase_dom_sf"/>
</dbReference>
<dbReference type="InParanoid" id="A0LLB8"/>
<keyword evidence="2 5" id="KW-0436">Ligase</keyword>
<dbReference type="FunCoup" id="A0LLB8">
    <property type="interactions" value="320"/>
</dbReference>
<dbReference type="InterPro" id="IPR036553">
    <property type="entry name" value="RPTC_insert"/>
</dbReference>
<dbReference type="EMBL" id="CP000478">
    <property type="protein sequence ID" value="ABK18220.1"/>
    <property type="molecule type" value="Genomic_DNA"/>
</dbReference>
<evidence type="ECO:0000256" key="1">
    <source>
        <dbReference type="ARBA" id="ARBA00009206"/>
    </source>
</evidence>
<reference evidence="9 10" key="1">
    <citation type="submission" date="2006-10" db="EMBL/GenBank/DDBJ databases">
        <title>Complete sequence of Syntrophobacter fumaroxidans MPOB.</title>
        <authorList>
            <consortium name="US DOE Joint Genome Institute"/>
            <person name="Copeland A."/>
            <person name="Lucas S."/>
            <person name="Lapidus A."/>
            <person name="Barry K."/>
            <person name="Detter J.C."/>
            <person name="Glavina del Rio T."/>
            <person name="Hammon N."/>
            <person name="Israni S."/>
            <person name="Pitluck S."/>
            <person name="Goltsman E.G."/>
            <person name="Martinez M."/>
            <person name="Schmutz J."/>
            <person name="Larimer F."/>
            <person name="Land M."/>
            <person name="Hauser L."/>
            <person name="Kyrpides N."/>
            <person name="Kim E."/>
            <person name="Boone D.R."/>
            <person name="Brockman F."/>
            <person name="Culley D."/>
            <person name="Ferry J."/>
            <person name="Gunsalus R."/>
            <person name="McInerney M.J."/>
            <person name="Morrison M."/>
            <person name="Plugge C."/>
            <person name="Rohlin L."/>
            <person name="Scholten J."/>
            <person name="Sieber J."/>
            <person name="Stams A.J.M."/>
            <person name="Worm P."/>
            <person name="Henstra A.M."/>
            <person name="Richardson P."/>
        </authorList>
    </citation>
    <scope>NUCLEOTIDE SEQUENCE [LARGE SCALE GENOMIC DNA]</scope>
    <source>
        <strain evidence="10">DSM 10017 / MPOB</strain>
    </source>
</reference>
<organism evidence="9 10">
    <name type="scientific">Syntrophobacter fumaroxidans (strain DSM 10017 / MPOB)</name>
    <dbReference type="NCBI Taxonomy" id="335543"/>
    <lineage>
        <taxon>Bacteria</taxon>
        <taxon>Pseudomonadati</taxon>
        <taxon>Thermodesulfobacteriota</taxon>
        <taxon>Syntrophobacteria</taxon>
        <taxon>Syntrophobacterales</taxon>
        <taxon>Syntrophobacteraceae</taxon>
        <taxon>Syntrophobacter</taxon>
    </lineage>
</organism>
<feature type="domain" description="RNA 3'-terminal phosphate cyclase insert" evidence="8">
    <location>
        <begin position="184"/>
        <end position="276"/>
    </location>
</feature>
<dbReference type="NCBIfam" id="NF003246">
    <property type="entry name" value="PRK04204.1-2"/>
    <property type="match status" value="1"/>
</dbReference>
<dbReference type="Proteomes" id="UP000001784">
    <property type="component" value="Chromosome"/>
</dbReference>
<dbReference type="EC" id="6.5.1.4" evidence="5 6"/>
<name>A0LLB8_SYNFM</name>
<feature type="domain" description="RNA 3'-terminal phosphate cyclase" evidence="7">
    <location>
        <begin position="11"/>
        <end position="327"/>
    </location>
</feature>
<dbReference type="STRING" id="335543.Sfum_2542"/>
<dbReference type="RefSeq" id="WP_011699388.1">
    <property type="nucleotide sequence ID" value="NC_008554.1"/>
</dbReference>
<dbReference type="Gene3D" id="3.65.10.20">
    <property type="entry name" value="RNA 3'-terminal phosphate cyclase domain"/>
    <property type="match status" value="1"/>
</dbReference>
<feature type="binding site" evidence="5">
    <location>
        <begin position="285"/>
        <end position="289"/>
    </location>
    <ligand>
        <name>ATP</name>
        <dbReference type="ChEBI" id="CHEBI:30616"/>
    </ligand>
</feature>
<dbReference type="InterPro" id="IPR023797">
    <property type="entry name" value="RNA3'_phos_cyclase_dom"/>
</dbReference>
<evidence type="ECO:0000259" key="8">
    <source>
        <dbReference type="Pfam" id="PF05189"/>
    </source>
</evidence>
<dbReference type="Pfam" id="PF01137">
    <property type="entry name" value="RTC"/>
    <property type="match status" value="1"/>
</dbReference>
<evidence type="ECO:0000256" key="4">
    <source>
        <dbReference type="ARBA" id="ARBA00024481"/>
    </source>
</evidence>
<feature type="binding site" evidence="5">
    <location>
        <position position="103"/>
    </location>
    <ligand>
        <name>ATP</name>
        <dbReference type="ChEBI" id="CHEBI:30616"/>
    </ligand>
</feature>
<evidence type="ECO:0000256" key="5">
    <source>
        <dbReference type="HAMAP-Rule" id="MF_00200"/>
    </source>
</evidence>
<comment type="function">
    <text evidence="5">Catalyzes the conversion of 3'-phosphate to a 2',3'-cyclic phosphodiester at the end of RNA. The mechanism of action of the enzyme occurs in 3 steps: (A) adenylation of the enzyme by ATP; (B) transfer of adenylate to an RNA-N3'P to produce RNA-N3'PP5'A; (C) and attack of the adjacent 2'-hydroxyl on the 3'-phosphorus in the diester linkage to produce the cyclic end product. The biological role of this enzyme is unknown but it is likely to function in some aspects of cellular RNA processing.</text>
</comment>
<dbReference type="PIRSF" id="PIRSF005378">
    <property type="entry name" value="RNA3'_term_phos_cycl_euk"/>
    <property type="match status" value="1"/>
</dbReference>
<dbReference type="GO" id="GO:0006396">
    <property type="term" value="P:RNA processing"/>
    <property type="evidence" value="ECO:0007669"/>
    <property type="project" value="UniProtKB-UniRule"/>
</dbReference>
<dbReference type="GO" id="GO:0003963">
    <property type="term" value="F:RNA-3'-phosphate cyclase activity"/>
    <property type="evidence" value="ECO:0007669"/>
    <property type="project" value="UniProtKB-UniRule"/>
</dbReference>
<dbReference type="AlphaFoldDB" id="A0LLB8"/>
<comment type="subcellular location">
    <subcellularLocation>
        <location evidence="5">Cytoplasm</location>
    </subcellularLocation>
</comment>
<keyword evidence="10" id="KW-1185">Reference proteome</keyword>
<dbReference type="KEGG" id="sfu:Sfum_2542"/>
<dbReference type="InterPro" id="IPR013792">
    <property type="entry name" value="RNA3'P_cycl/enolpyr_Trfase_a/b"/>
</dbReference>
<evidence type="ECO:0000256" key="2">
    <source>
        <dbReference type="ARBA" id="ARBA00022598"/>
    </source>
</evidence>
<accession>A0LLB8</accession>
<dbReference type="InterPro" id="IPR000228">
    <property type="entry name" value="RNA3'_term_phos_cyc"/>
</dbReference>
<dbReference type="InterPro" id="IPR017770">
    <property type="entry name" value="RNA3'_term_phos_cyc_type_1"/>
</dbReference>
<sequence length="352" mass="37498">MDEPITIDGSMGEGGGQVLRTSLALSMSTGRPFRIVNIRARRKHGGLLRQHLTALNAAAEVSRARVDGAVPGSVEVTFEPRNVLPGSYRFSVGTAGSATLVLQTVLPALATASAKSRLVLEGGTHNPWAPPFDFLERTFIPFLKRMGPDVSCQLERPGFYPAGGGRFIVEVSPVARLSRVSLLHRGAIRRSGCRAVVAHLDMNIGHREVGAVCRGLGWSPDWAEVTACPESTGPGNVLIVAIESEHITEIFTGFGARGVPAERVAAGTVEEVRRYLAAGVPVGVHLADQILPLLALGGGGSFRTVAPSPHTMTNIDVIERFLDVRIECARIADDIWEITVEHARGLDSGTQA</sequence>
<comment type="similarity">
    <text evidence="1 5">Belongs to the RNA 3'-terminal cyclase family. Type 1 subfamily.</text>
</comment>
<dbReference type="HAMAP" id="MF_00200">
    <property type="entry name" value="RTC"/>
    <property type="match status" value="1"/>
</dbReference>
<keyword evidence="5" id="KW-0067">ATP-binding</keyword>
<comment type="catalytic activity">
    <reaction evidence="4 5">
        <text>a 3'-end 3'-phospho-ribonucleotide-RNA + ATP = a 3'-end 2',3'-cyclophospho-ribonucleotide-RNA + AMP + diphosphate</text>
        <dbReference type="Rhea" id="RHEA:23976"/>
        <dbReference type="Rhea" id="RHEA-COMP:10463"/>
        <dbReference type="Rhea" id="RHEA-COMP:10464"/>
        <dbReference type="ChEBI" id="CHEBI:30616"/>
        <dbReference type="ChEBI" id="CHEBI:33019"/>
        <dbReference type="ChEBI" id="CHEBI:83062"/>
        <dbReference type="ChEBI" id="CHEBI:83064"/>
        <dbReference type="ChEBI" id="CHEBI:456215"/>
        <dbReference type="EC" id="6.5.1.4"/>
    </reaction>
</comment>
<dbReference type="OrthoDB" id="9789235at2"/>
<dbReference type="PANTHER" id="PTHR11096">
    <property type="entry name" value="RNA 3' TERMINAL PHOSPHATE CYCLASE"/>
    <property type="match status" value="1"/>
</dbReference>
<evidence type="ECO:0000259" key="7">
    <source>
        <dbReference type="Pfam" id="PF01137"/>
    </source>
</evidence>
<feature type="active site" description="Tele-AMP-histidine intermediate" evidence="5">
    <location>
        <position position="310"/>
    </location>
</feature>